<comment type="caution">
    <text evidence="2">The sequence shown here is derived from an EMBL/GenBank/DDBJ whole genome shotgun (WGS) entry which is preliminary data.</text>
</comment>
<evidence type="ECO:0000313" key="2">
    <source>
        <dbReference type="EMBL" id="HIV75209.1"/>
    </source>
</evidence>
<organism evidence="2 3">
    <name type="scientific">Candidatus Pseudogracilibacillus intestinigallinarum</name>
    <dbReference type="NCBI Taxonomy" id="2838742"/>
    <lineage>
        <taxon>Bacteria</taxon>
        <taxon>Bacillati</taxon>
        <taxon>Bacillota</taxon>
        <taxon>Bacilli</taxon>
        <taxon>Bacillales</taxon>
        <taxon>Bacillaceae</taxon>
        <taxon>Pseudogracilibacillus</taxon>
    </lineage>
</organism>
<dbReference type="AlphaFoldDB" id="A0A9D1PMY2"/>
<dbReference type="InterPro" id="IPR021324">
    <property type="entry name" value="DUF2929"/>
</dbReference>
<keyword evidence="1" id="KW-0812">Transmembrane</keyword>
<sequence length="60" mass="6502">MRVIVAFIWAVLISSALAYILSSMANEMFNFTQALGLSISMIVAVMIIDGVLSSFTKSVE</sequence>
<gene>
    <name evidence="2" type="ORF">H9895_09045</name>
</gene>
<protein>
    <submittedName>
        <fullName evidence="2">YjzD family protein</fullName>
    </submittedName>
</protein>
<dbReference type="Proteomes" id="UP000823937">
    <property type="component" value="Unassembled WGS sequence"/>
</dbReference>
<dbReference type="Pfam" id="PF11151">
    <property type="entry name" value="DUF2929"/>
    <property type="match status" value="1"/>
</dbReference>
<accession>A0A9D1PMY2</accession>
<keyword evidence="1" id="KW-0472">Membrane</keyword>
<dbReference type="EMBL" id="DXHX01000126">
    <property type="protein sequence ID" value="HIV75209.1"/>
    <property type="molecule type" value="Genomic_DNA"/>
</dbReference>
<reference evidence="2" key="1">
    <citation type="journal article" date="2021" name="PeerJ">
        <title>Extensive microbial diversity within the chicken gut microbiome revealed by metagenomics and culture.</title>
        <authorList>
            <person name="Gilroy R."/>
            <person name="Ravi A."/>
            <person name="Getino M."/>
            <person name="Pursley I."/>
            <person name="Horton D.L."/>
            <person name="Alikhan N.F."/>
            <person name="Baker D."/>
            <person name="Gharbi K."/>
            <person name="Hall N."/>
            <person name="Watson M."/>
            <person name="Adriaenssens E.M."/>
            <person name="Foster-Nyarko E."/>
            <person name="Jarju S."/>
            <person name="Secka A."/>
            <person name="Antonio M."/>
            <person name="Oren A."/>
            <person name="Chaudhuri R.R."/>
            <person name="La Ragione R."/>
            <person name="Hildebrand F."/>
            <person name="Pallen M.J."/>
        </authorList>
    </citation>
    <scope>NUCLEOTIDE SEQUENCE</scope>
    <source>
        <strain evidence="2">CHK169-2315</strain>
    </source>
</reference>
<evidence type="ECO:0000256" key="1">
    <source>
        <dbReference type="SAM" id="Phobius"/>
    </source>
</evidence>
<evidence type="ECO:0000313" key="3">
    <source>
        <dbReference type="Proteomes" id="UP000823937"/>
    </source>
</evidence>
<proteinExistence type="predicted"/>
<feature type="transmembrane region" description="Helical" evidence="1">
    <location>
        <begin position="34"/>
        <end position="55"/>
    </location>
</feature>
<keyword evidence="1" id="KW-1133">Transmembrane helix</keyword>
<name>A0A9D1PMY2_9BACI</name>
<reference evidence="2" key="2">
    <citation type="submission" date="2021-04" db="EMBL/GenBank/DDBJ databases">
        <authorList>
            <person name="Gilroy R."/>
        </authorList>
    </citation>
    <scope>NUCLEOTIDE SEQUENCE</scope>
    <source>
        <strain evidence="2">CHK169-2315</strain>
    </source>
</reference>